<name>A0A843YRT1_9BURK</name>
<sequence length="249" mass="28173">MLSCDNTSGLVSSGDTLPTREPAFICTSYLAPKELLRYVVMMQVARKQTIFDWTSSDQKVATVALLEPMTFHDRKILPAGCICIWISRPDTCPECEEDLTLPDNFRVGELVNVLDQAALRLLELKAVKTDSASAHQIANKNYRISRWINLQQSFFSIRFQKILVVMTKKAIGFDWLLSDGGLSEQEAFSFLDELRKYGVLVEQIVKVDDGNASSKEIVVEPHVIGVNSLVKKMKQWLSRARSDELERSR</sequence>
<gene>
    <name evidence="1" type="ORF">GEV47_17420</name>
</gene>
<dbReference type="AlphaFoldDB" id="A0A843YRT1"/>
<comment type="caution">
    <text evidence="1">The sequence shown here is derived from an EMBL/GenBank/DDBJ whole genome shotgun (WGS) entry which is preliminary data.</text>
</comment>
<dbReference type="EMBL" id="WINI01000009">
    <property type="protein sequence ID" value="MQR02459.1"/>
    <property type="molecule type" value="Genomic_DNA"/>
</dbReference>
<proteinExistence type="predicted"/>
<dbReference type="Proteomes" id="UP000451565">
    <property type="component" value="Unassembled WGS sequence"/>
</dbReference>
<protein>
    <submittedName>
        <fullName evidence="1">Uncharacterized protein</fullName>
    </submittedName>
</protein>
<dbReference type="OrthoDB" id="8774764at2"/>
<reference evidence="1 2" key="1">
    <citation type="submission" date="2019-10" db="EMBL/GenBank/DDBJ databases">
        <title>Glaciimonas soli sp. nov., a psychrophilic bacterium isolated from the forest soil of a high elevation mountain in Taiwan.</title>
        <authorList>
            <person name="Wang L.-T."/>
            <person name="Shieh W.Y."/>
        </authorList>
    </citation>
    <scope>NUCLEOTIDE SEQUENCE [LARGE SCALE GENOMIC DNA]</scope>
    <source>
        <strain evidence="1 2">GS1</strain>
    </source>
</reference>
<accession>A0A843YRT1</accession>
<organism evidence="1 2">
    <name type="scientific">Glaciimonas soli</name>
    <dbReference type="NCBI Taxonomy" id="2590999"/>
    <lineage>
        <taxon>Bacteria</taxon>
        <taxon>Pseudomonadati</taxon>
        <taxon>Pseudomonadota</taxon>
        <taxon>Betaproteobacteria</taxon>
        <taxon>Burkholderiales</taxon>
        <taxon>Oxalobacteraceae</taxon>
        <taxon>Glaciimonas</taxon>
    </lineage>
</organism>
<evidence type="ECO:0000313" key="1">
    <source>
        <dbReference type="EMBL" id="MQR02459.1"/>
    </source>
</evidence>
<dbReference type="RefSeq" id="WP_153236082.1">
    <property type="nucleotide sequence ID" value="NZ_WINI01000009.1"/>
</dbReference>
<evidence type="ECO:0000313" key="2">
    <source>
        <dbReference type="Proteomes" id="UP000451565"/>
    </source>
</evidence>
<keyword evidence="2" id="KW-1185">Reference proteome</keyword>